<organism evidence="6 7">
    <name type="scientific">Streptomyces hawaiiensis</name>
    <dbReference type="NCBI Taxonomy" id="67305"/>
    <lineage>
        <taxon>Bacteria</taxon>
        <taxon>Bacillati</taxon>
        <taxon>Actinomycetota</taxon>
        <taxon>Actinomycetes</taxon>
        <taxon>Kitasatosporales</taxon>
        <taxon>Streptomycetaceae</taxon>
        <taxon>Streptomyces</taxon>
    </lineage>
</organism>
<evidence type="ECO:0000256" key="1">
    <source>
        <dbReference type="ARBA" id="ARBA00022630"/>
    </source>
</evidence>
<keyword evidence="2" id="KW-0732">Signal</keyword>
<evidence type="ECO:0000256" key="2">
    <source>
        <dbReference type="ARBA" id="ARBA00022729"/>
    </source>
</evidence>
<dbReference type="PANTHER" id="PTHR46091:SF3">
    <property type="entry name" value="AMINE OXIDASE DOMAIN-CONTAINING PROTEIN"/>
    <property type="match status" value="1"/>
</dbReference>
<keyword evidence="1" id="KW-0285">Flavoprotein</keyword>
<sequence>MKGHHVNIGESYHRSTAGQAWDAIVVGSGIGGLTTAAFLARTGQRVLVLEKHSTAGGATQTFRRAGYEWDAGLHYMGDVHRPTSGLRRIFDHISGGKLEWAPMPDVYNRVFIGDREYEYRSGVQRFKDRMKKYFPAESGAIDQYVDLVHAANRAARPYLAHRSLPHSVADTLYDDMAAPFRSHADRTVTEVLTDLTDDAELRAVLTGHYGDYSLAPGRASFGMHAMLIRHYIDGANFPVGGSARLAETATDVITSAGGTVLISADVASVVLDDKGSACGVLMTDGKSFRAPLVISDAGALNTLTRLLPDQTPAAARLVDSLRAVGPSQTYVMLNIGIRESGDRLDLDPANIWAHAGPDIDGDIAAFEADPEHRAMPTYFITFPSVKDPSWESRYPGRTTIDIAGLTTWSLFEPYAGSAWMRRGADYERLKDRLTEELLGQVYRFCPQLEGRIDHTELATPLSYNHFLGKEKGDFMSLAHTPQRFALRDLGAHTDVPGLLLTGQDVASAGVSGAIMGGVVAASAALERDALEDLAAG</sequence>
<gene>
    <name evidence="6" type="ORF">CEB94_39925</name>
</gene>
<dbReference type="Pfam" id="PF13450">
    <property type="entry name" value="NAD_binding_8"/>
    <property type="match status" value="1"/>
</dbReference>
<dbReference type="InterPro" id="IPR036188">
    <property type="entry name" value="FAD/NAD-bd_sf"/>
</dbReference>
<dbReference type="Proteomes" id="UP000495940">
    <property type="component" value="Chromosome"/>
</dbReference>
<dbReference type="KEGG" id="shaw:CEB94_39925"/>
<dbReference type="Gene3D" id="3.50.50.60">
    <property type="entry name" value="FAD/NAD(P)-binding domain"/>
    <property type="match status" value="2"/>
</dbReference>
<name>A0A6G5RQX0_9ACTN</name>
<keyword evidence="5" id="KW-0520">NAD</keyword>
<dbReference type="InterPro" id="IPR052206">
    <property type="entry name" value="Retinol_saturase"/>
</dbReference>
<evidence type="ECO:0000256" key="4">
    <source>
        <dbReference type="ARBA" id="ARBA00022857"/>
    </source>
</evidence>
<reference evidence="6 7" key="1">
    <citation type="submission" date="2017-06" db="EMBL/GenBank/DDBJ databases">
        <title>Complete Genome Sequence of Streptomyces hawaiiensis NRRL 15010 and insights into acyldepsipeptides biosynthesis.</title>
        <authorList>
            <person name="Mariita R.M."/>
            <person name="Sello J.K."/>
        </authorList>
    </citation>
    <scope>NUCLEOTIDE SEQUENCE [LARGE SCALE GENOMIC DNA]</scope>
    <source>
        <strain evidence="6 7">ATCC 12236</strain>
    </source>
</reference>
<proteinExistence type="predicted"/>
<dbReference type="SUPFAM" id="SSF51905">
    <property type="entry name" value="FAD/NAD(P)-binding domain"/>
    <property type="match status" value="1"/>
</dbReference>
<dbReference type="PANTHER" id="PTHR46091">
    <property type="entry name" value="BLR7054 PROTEIN"/>
    <property type="match status" value="1"/>
</dbReference>
<keyword evidence="3" id="KW-0274">FAD</keyword>
<keyword evidence="7" id="KW-1185">Reference proteome</keyword>
<dbReference type="AlphaFoldDB" id="A0A6G5RQX0"/>
<evidence type="ECO:0000256" key="5">
    <source>
        <dbReference type="ARBA" id="ARBA00023027"/>
    </source>
</evidence>
<evidence type="ECO:0000256" key="3">
    <source>
        <dbReference type="ARBA" id="ARBA00022827"/>
    </source>
</evidence>
<accession>A0A6G5RQX0</accession>
<protein>
    <submittedName>
        <fullName evidence="6">FAD-dependent oxidoreductase</fullName>
    </submittedName>
</protein>
<evidence type="ECO:0000313" key="6">
    <source>
        <dbReference type="EMBL" id="QCD60244.1"/>
    </source>
</evidence>
<keyword evidence="4" id="KW-0521">NADP</keyword>
<dbReference type="EMBL" id="CP021978">
    <property type="protein sequence ID" value="QCD60244.1"/>
    <property type="molecule type" value="Genomic_DNA"/>
</dbReference>
<evidence type="ECO:0000313" key="7">
    <source>
        <dbReference type="Proteomes" id="UP000495940"/>
    </source>
</evidence>